<name>A0A183L0A8_9TREM</name>
<keyword evidence="2" id="KW-1185">Reference proteome</keyword>
<evidence type="ECO:0000313" key="3">
    <source>
        <dbReference type="WBParaSite" id="SCUD_0002075901-mRNA-1"/>
    </source>
</evidence>
<evidence type="ECO:0000313" key="1">
    <source>
        <dbReference type="EMBL" id="VDP73283.1"/>
    </source>
</evidence>
<proteinExistence type="predicted"/>
<protein>
    <submittedName>
        <fullName evidence="1 3">Uncharacterized protein</fullName>
    </submittedName>
</protein>
<sequence>MRSTGPKLWKCFSRKLFVLYSIGKRDNLTAGQYKLEAFWILFESKHLFSLLEDPGRSKSDKWKDCNEEYIKNKKLDCNRKKVNKQYQLINGTV</sequence>
<dbReference type="Proteomes" id="UP000279833">
    <property type="component" value="Unassembled WGS sequence"/>
</dbReference>
<dbReference type="AlphaFoldDB" id="A0A183L0A8"/>
<dbReference type="EMBL" id="UZAK01044990">
    <property type="protein sequence ID" value="VDP73283.1"/>
    <property type="molecule type" value="Genomic_DNA"/>
</dbReference>
<organism evidence="3">
    <name type="scientific">Schistosoma curassoni</name>
    <dbReference type="NCBI Taxonomy" id="6186"/>
    <lineage>
        <taxon>Eukaryota</taxon>
        <taxon>Metazoa</taxon>
        <taxon>Spiralia</taxon>
        <taxon>Lophotrochozoa</taxon>
        <taxon>Platyhelminthes</taxon>
        <taxon>Trematoda</taxon>
        <taxon>Digenea</taxon>
        <taxon>Strigeidida</taxon>
        <taxon>Schistosomatoidea</taxon>
        <taxon>Schistosomatidae</taxon>
        <taxon>Schistosoma</taxon>
    </lineage>
</organism>
<reference evidence="1 2" key="2">
    <citation type="submission" date="2018-11" db="EMBL/GenBank/DDBJ databases">
        <authorList>
            <consortium name="Pathogen Informatics"/>
        </authorList>
    </citation>
    <scope>NUCLEOTIDE SEQUENCE [LARGE SCALE GENOMIC DNA]</scope>
    <source>
        <strain evidence="1">Dakar</strain>
        <strain evidence="2">Dakar, Senegal</strain>
    </source>
</reference>
<reference evidence="3" key="1">
    <citation type="submission" date="2016-06" db="UniProtKB">
        <authorList>
            <consortium name="WormBaseParasite"/>
        </authorList>
    </citation>
    <scope>IDENTIFICATION</scope>
</reference>
<dbReference type="WBParaSite" id="SCUD_0002075901-mRNA-1">
    <property type="protein sequence ID" value="SCUD_0002075901-mRNA-1"/>
    <property type="gene ID" value="SCUD_0002075901"/>
</dbReference>
<evidence type="ECO:0000313" key="2">
    <source>
        <dbReference type="Proteomes" id="UP000279833"/>
    </source>
</evidence>
<accession>A0A183L0A8</accession>
<gene>
    <name evidence="1" type="ORF">SCUD_LOCUS20756</name>
</gene>